<dbReference type="RefSeq" id="WP_117352955.1">
    <property type="nucleotide sequence ID" value="NZ_CP020083.1"/>
</dbReference>
<accession>A0ABN5BD75</accession>
<evidence type="ECO:0008006" key="3">
    <source>
        <dbReference type="Google" id="ProtNLM"/>
    </source>
</evidence>
<reference evidence="1 2" key="1">
    <citation type="submission" date="2017-03" db="EMBL/GenBank/DDBJ databases">
        <title>Complete genome sequence of Blastomonas fulva degrading microcsystin LR.</title>
        <authorList>
            <person name="Lee H.-g."/>
            <person name="Jin L."/>
            <person name="oh H.-M."/>
        </authorList>
    </citation>
    <scope>NUCLEOTIDE SEQUENCE [LARGE SCALE GENOMIC DNA]</scope>
    <source>
        <strain evidence="1 2">T2</strain>
    </source>
</reference>
<keyword evidence="2" id="KW-1185">Reference proteome</keyword>
<gene>
    <name evidence="1" type="ORF">B5J99_15960</name>
</gene>
<dbReference type="Proteomes" id="UP000258016">
    <property type="component" value="Chromosome"/>
</dbReference>
<dbReference type="EMBL" id="CP020083">
    <property type="protein sequence ID" value="ASR52770.1"/>
    <property type="molecule type" value="Genomic_DNA"/>
</dbReference>
<organism evidence="1 2">
    <name type="scientific">Blastomonas fulva</name>
    <dbReference type="NCBI Taxonomy" id="1550728"/>
    <lineage>
        <taxon>Bacteria</taxon>
        <taxon>Pseudomonadati</taxon>
        <taxon>Pseudomonadota</taxon>
        <taxon>Alphaproteobacteria</taxon>
        <taxon>Sphingomonadales</taxon>
        <taxon>Sphingomonadaceae</taxon>
        <taxon>Blastomonas</taxon>
    </lineage>
</organism>
<evidence type="ECO:0000313" key="2">
    <source>
        <dbReference type="Proteomes" id="UP000258016"/>
    </source>
</evidence>
<protein>
    <recommendedName>
        <fullName evidence="3">Addiction module antidote protein</fullName>
    </recommendedName>
</protein>
<dbReference type="GeneID" id="303487084"/>
<name>A0ABN5BD75_9SPHN</name>
<evidence type="ECO:0000313" key="1">
    <source>
        <dbReference type="EMBL" id="ASR52770.1"/>
    </source>
</evidence>
<sequence length="148" mass="16200">MGIWWRDLIDRPADLGSTTLFEAKLVVALRIAVFAHKSGADPAPHVSARLGSIALSNQLSLVLEAMGQVWPEPFGVSRPCCGRLSPDEAMFVGMVRSAMRGNRASFDRQTREMIAEDGRTLIYNLMWQIGRMAAAAEATSGQVRPREG</sequence>
<proteinExistence type="predicted"/>